<evidence type="ECO:0000313" key="2">
    <source>
        <dbReference type="EMBL" id="GAP05081.1"/>
    </source>
</evidence>
<gene>
    <name evidence="2" type="ORF">FTRO_0430010</name>
</gene>
<feature type="domain" description="Antirepressor protein C-terminal" evidence="1">
    <location>
        <begin position="25"/>
        <end position="128"/>
    </location>
</feature>
<proteinExistence type="predicted"/>
<dbReference type="Pfam" id="PF03374">
    <property type="entry name" value="ANT"/>
    <property type="match status" value="1"/>
</dbReference>
<dbReference type="AlphaFoldDB" id="A0A3F3H289"/>
<protein>
    <submittedName>
        <fullName evidence="2">Phage antirepressor KilAC domain protein</fullName>
    </submittedName>
</protein>
<dbReference type="Proteomes" id="UP000064514">
    <property type="component" value="Unassembled WGS sequence"/>
</dbReference>
<dbReference type="GO" id="GO:0003677">
    <property type="term" value="F:DNA binding"/>
    <property type="evidence" value="ECO:0007669"/>
    <property type="project" value="InterPro"/>
</dbReference>
<dbReference type="InterPro" id="IPR005039">
    <property type="entry name" value="Ant_C"/>
</dbReference>
<reference evidence="2" key="1">
    <citation type="journal article" date="2015" name="BMC Genomics">
        <title>Comparative genomics of Fructobacillus spp. and Leuconostoc spp. reveals niche-specific evolution of Fructobacillus spp.</title>
        <authorList>
            <person name="Endo A."/>
            <person name="Tanizawa Y."/>
            <person name="Tanaka N."/>
            <person name="Maeno S."/>
            <person name="Kumar H."/>
            <person name="Shiwa Y."/>
            <person name="Okada S."/>
            <person name="Yoshikawa H."/>
            <person name="Dicks L."/>
            <person name="Nakagawa J."/>
            <person name="Arita M."/>
        </authorList>
    </citation>
    <scope>NUCLEOTIDE SEQUENCE [LARGE SCALE GENOMIC DNA]</scope>
    <source>
        <strain evidence="2">F214-1</strain>
    </source>
</reference>
<feature type="non-terminal residue" evidence="2">
    <location>
        <position position="1"/>
    </location>
</feature>
<name>A0A3F3H289_9LACO</name>
<dbReference type="RefSeq" id="WP_199504902.1">
    <property type="nucleotide sequence ID" value="NZ_DF968120.1"/>
</dbReference>
<accession>A0A3F3H289</accession>
<dbReference type="STRING" id="709323.GCA_001047135_01645"/>
<dbReference type="EMBL" id="DF968120">
    <property type="protein sequence ID" value="GAP05081.1"/>
    <property type="molecule type" value="Genomic_DNA"/>
</dbReference>
<organism evidence="2">
    <name type="scientific">Fructobacillus tropaeoli</name>
    <dbReference type="NCBI Taxonomy" id="709323"/>
    <lineage>
        <taxon>Bacteria</taxon>
        <taxon>Bacillati</taxon>
        <taxon>Bacillota</taxon>
        <taxon>Bacilli</taxon>
        <taxon>Lactobacillales</taxon>
        <taxon>Lactobacillaceae</taxon>
        <taxon>Fructobacillus</taxon>
    </lineage>
</organism>
<sequence length="141" mass="16141">TDPDTIIRLATTLKQERQEKLLLKQRVNELQPKADYTDSILQNKELVTITFIAKDYGMSGSAMNKLLHELGVQYKQGKTWLLYSKHQKKGWTQSETTRIQHADGTNEVVANTKWTQKGRLGLYELLKDNGVLPLIEQDQTA</sequence>
<evidence type="ECO:0000259" key="1">
    <source>
        <dbReference type="Pfam" id="PF03374"/>
    </source>
</evidence>